<dbReference type="EMBL" id="CABVIB010000007">
    <property type="protein sequence ID" value="VVN91324.1"/>
    <property type="molecule type" value="Genomic_DNA"/>
</dbReference>
<dbReference type="InterPro" id="IPR002933">
    <property type="entry name" value="Peptidase_M20"/>
</dbReference>
<sequence length="88" mass="9298">MSGLPFLTEPGALLDAVSSSIKDITGRETKASTSGGTSDGRFIATMGTQVVELGPVNATIHQVNERVLAADLDVLTEIYYQTMIKLLA</sequence>
<dbReference type="SUPFAM" id="SSF53187">
    <property type="entry name" value="Zn-dependent exopeptidases"/>
    <property type="match status" value="1"/>
</dbReference>
<evidence type="ECO:0000256" key="1">
    <source>
        <dbReference type="ARBA" id="ARBA00022801"/>
    </source>
</evidence>
<dbReference type="Pfam" id="PF01546">
    <property type="entry name" value="Peptidase_M20"/>
    <property type="match status" value="1"/>
</dbReference>
<dbReference type="Gene3D" id="3.40.630.10">
    <property type="entry name" value="Zn peptidases"/>
    <property type="match status" value="1"/>
</dbReference>
<dbReference type="GO" id="GO:0009014">
    <property type="term" value="F:succinyl-diaminopimelate desuccinylase activity"/>
    <property type="evidence" value="ECO:0007669"/>
    <property type="project" value="UniProtKB-EC"/>
</dbReference>
<dbReference type="AlphaFoldDB" id="A0A5E7BSQ1"/>
<gene>
    <name evidence="2" type="primary">dapE_2</name>
    <name evidence="2" type="ORF">PS712_01908</name>
</gene>
<keyword evidence="1 2" id="KW-0378">Hydrolase</keyword>
<dbReference type="Proteomes" id="UP000326018">
    <property type="component" value="Unassembled WGS sequence"/>
</dbReference>
<name>A0A5E7BSQ1_PSEFL</name>
<evidence type="ECO:0000313" key="3">
    <source>
        <dbReference type="Proteomes" id="UP000326018"/>
    </source>
</evidence>
<proteinExistence type="predicted"/>
<dbReference type="EC" id="3.5.1.18" evidence="2"/>
<reference evidence="2 3" key="1">
    <citation type="submission" date="2019-09" db="EMBL/GenBank/DDBJ databases">
        <authorList>
            <person name="Chandra G."/>
            <person name="Truman W A."/>
        </authorList>
    </citation>
    <scope>NUCLEOTIDE SEQUENCE [LARGE SCALE GENOMIC DNA]</scope>
    <source>
        <strain evidence="2">PS712</strain>
    </source>
</reference>
<organism evidence="2 3">
    <name type="scientific">Pseudomonas fluorescens</name>
    <dbReference type="NCBI Taxonomy" id="294"/>
    <lineage>
        <taxon>Bacteria</taxon>
        <taxon>Pseudomonadati</taxon>
        <taxon>Pseudomonadota</taxon>
        <taxon>Gammaproteobacteria</taxon>
        <taxon>Pseudomonadales</taxon>
        <taxon>Pseudomonadaceae</taxon>
        <taxon>Pseudomonas</taxon>
    </lineage>
</organism>
<accession>A0A5E7BSQ1</accession>
<evidence type="ECO:0000313" key="2">
    <source>
        <dbReference type="EMBL" id="VVN91324.1"/>
    </source>
</evidence>
<protein>
    <submittedName>
        <fullName evidence="2">Succinyl-diaminopimelate desuccinylase</fullName>
        <ecNumber evidence="2">3.5.1.18</ecNumber>
    </submittedName>
</protein>